<dbReference type="Gene3D" id="1.10.10.10">
    <property type="entry name" value="Winged helix-like DNA-binding domain superfamily/Winged helix DNA-binding domain"/>
    <property type="match status" value="1"/>
</dbReference>
<evidence type="ECO:0000313" key="3">
    <source>
        <dbReference type="Proteomes" id="UP000010411"/>
    </source>
</evidence>
<dbReference type="SUPFAM" id="SSF46785">
    <property type="entry name" value="Winged helix' DNA-binding domain"/>
    <property type="match status" value="1"/>
</dbReference>
<dbReference type="SMART" id="SM00347">
    <property type="entry name" value="HTH_MARR"/>
    <property type="match status" value="1"/>
</dbReference>
<dbReference type="Proteomes" id="UP000010411">
    <property type="component" value="Unassembled WGS sequence"/>
</dbReference>
<dbReference type="PROSITE" id="PS50995">
    <property type="entry name" value="HTH_MARR_2"/>
    <property type="match status" value="1"/>
</dbReference>
<dbReference type="RefSeq" id="WP_009319715.1">
    <property type="nucleotide sequence ID" value="NZ_AEJC01000354.1"/>
</dbReference>
<comment type="caution">
    <text evidence="2">The sequence shown here is derived from an EMBL/GenBank/DDBJ whole genome shotgun (WGS) entry which is preliminary data.</text>
</comment>
<dbReference type="PATRIC" id="fig|698759.3.peg.4626"/>
<dbReference type="AlphaFoldDB" id="L1KWJ8"/>
<dbReference type="GO" id="GO:0006950">
    <property type="term" value="P:response to stress"/>
    <property type="evidence" value="ECO:0007669"/>
    <property type="project" value="TreeGrafter"/>
</dbReference>
<dbReference type="InterPro" id="IPR000835">
    <property type="entry name" value="HTH_MarR-typ"/>
</dbReference>
<dbReference type="InterPro" id="IPR036388">
    <property type="entry name" value="WH-like_DNA-bd_sf"/>
</dbReference>
<name>L1KWJ8_9ACTN</name>
<sequence length="169" mass="18224">MSTSIPEPDTPGETRAPVTGQQLLAAFTNLGKSLRRWMQANMPTGGRMTVPRATLLMGLTLKSEPAGMGELGEPLGMSPRNMTVLVDGLEKEGLVRRVSHPHDRRVKLVELTPAGRRVVEQELGPSHAAAAALFDDFTPEERAELLRLLVKVGDSLRTRGIDVPSPGQG</sequence>
<evidence type="ECO:0000313" key="2">
    <source>
        <dbReference type="EMBL" id="EKX64733.1"/>
    </source>
</evidence>
<dbReference type="PANTHER" id="PTHR33164:SF43">
    <property type="entry name" value="HTH-TYPE TRANSCRIPTIONAL REPRESSOR YETL"/>
    <property type="match status" value="1"/>
</dbReference>
<feature type="domain" description="HTH marR-type" evidence="1">
    <location>
        <begin position="20"/>
        <end position="154"/>
    </location>
</feature>
<organism evidence="2 3">
    <name type="scientific">Streptomyces ipomoeae 91-03</name>
    <dbReference type="NCBI Taxonomy" id="698759"/>
    <lineage>
        <taxon>Bacteria</taxon>
        <taxon>Bacillati</taxon>
        <taxon>Actinomycetota</taxon>
        <taxon>Actinomycetes</taxon>
        <taxon>Kitasatosporales</taxon>
        <taxon>Streptomycetaceae</taxon>
        <taxon>Streptomyces</taxon>
    </lineage>
</organism>
<dbReference type="GO" id="GO:0003700">
    <property type="term" value="F:DNA-binding transcription factor activity"/>
    <property type="evidence" value="ECO:0007669"/>
    <property type="project" value="InterPro"/>
</dbReference>
<dbReference type="InterPro" id="IPR036390">
    <property type="entry name" value="WH_DNA-bd_sf"/>
</dbReference>
<keyword evidence="3" id="KW-1185">Reference proteome</keyword>
<proteinExistence type="predicted"/>
<dbReference type="PANTHER" id="PTHR33164">
    <property type="entry name" value="TRANSCRIPTIONAL REGULATOR, MARR FAMILY"/>
    <property type="match status" value="1"/>
</dbReference>
<gene>
    <name evidence="2" type="ORF">STRIP9103_07691</name>
</gene>
<evidence type="ECO:0000259" key="1">
    <source>
        <dbReference type="PROSITE" id="PS50995"/>
    </source>
</evidence>
<dbReference type="InterPro" id="IPR039422">
    <property type="entry name" value="MarR/SlyA-like"/>
</dbReference>
<dbReference type="EMBL" id="AEJC01000354">
    <property type="protein sequence ID" value="EKX64733.1"/>
    <property type="molecule type" value="Genomic_DNA"/>
</dbReference>
<dbReference type="PRINTS" id="PR00598">
    <property type="entry name" value="HTHMARR"/>
</dbReference>
<protein>
    <submittedName>
        <fullName evidence="2">Transcriptional regulator, MarR family</fullName>
    </submittedName>
</protein>
<dbReference type="Pfam" id="PF01047">
    <property type="entry name" value="MarR"/>
    <property type="match status" value="1"/>
</dbReference>
<accession>L1KWJ8</accession>
<reference evidence="2 3" key="1">
    <citation type="submission" date="2012-11" db="EMBL/GenBank/DDBJ databases">
        <authorList>
            <person name="Huguet-Tapia J.C."/>
            <person name="Durkin A.S."/>
            <person name="Pettis G.S."/>
            <person name="Badger J.H."/>
        </authorList>
    </citation>
    <scope>NUCLEOTIDE SEQUENCE [LARGE SCALE GENOMIC DNA]</scope>
    <source>
        <strain evidence="2 3">91-03</strain>
    </source>
</reference>